<proteinExistence type="inferred from homology"/>
<dbReference type="PANTHER" id="PTHR10749">
    <property type="entry name" value="PHOSPHORYLASE B KINASE REGULATORY SUBUNIT"/>
    <property type="match status" value="1"/>
</dbReference>
<evidence type="ECO:0000256" key="1">
    <source>
        <dbReference type="ARBA" id="ARBA00005131"/>
    </source>
</evidence>
<dbReference type="InterPro" id="IPR008928">
    <property type="entry name" value="6-hairpin_glycosidase_sf"/>
</dbReference>
<keyword evidence="4 5" id="KW-0112">Calmodulin-binding</keyword>
<dbReference type="InterPro" id="IPR008734">
    <property type="entry name" value="PHK_A/B_su"/>
</dbReference>
<evidence type="ECO:0000259" key="6">
    <source>
        <dbReference type="Pfam" id="PF00723"/>
    </source>
</evidence>
<dbReference type="GO" id="GO:0005886">
    <property type="term" value="C:plasma membrane"/>
    <property type="evidence" value="ECO:0007669"/>
    <property type="project" value="UniProtKB-SubCell"/>
</dbReference>
<keyword evidence="5" id="KW-0472">Membrane</keyword>
<comment type="function">
    <text evidence="5">Phosphorylase b kinase catalyzes the phosphorylation of serine in certain substrates, including troponin I.</text>
</comment>
<dbReference type="HOGENOM" id="CLU_004177_0_1_1"/>
<keyword evidence="5" id="KW-1003">Cell membrane</keyword>
<dbReference type="EnsemblMetazoa" id="SMAR004205-RA">
    <property type="protein sequence ID" value="SMAR004205-PA"/>
    <property type="gene ID" value="SMAR004205"/>
</dbReference>
<evidence type="ECO:0000256" key="2">
    <source>
        <dbReference type="ARBA" id="ARBA00007128"/>
    </source>
</evidence>
<dbReference type="GO" id="GO:0005964">
    <property type="term" value="C:phosphorylase kinase complex"/>
    <property type="evidence" value="ECO:0007669"/>
    <property type="project" value="TreeGrafter"/>
</dbReference>
<dbReference type="AlphaFoldDB" id="T1ISW8"/>
<dbReference type="STRING" id="126957.T1ISW8"/>
<evidence type="ECO:0000313" key="7">
    <source>
        <dbReference type="EnsemblMetazoa" id="SMAR004205-PA"/>
    </source>
</evidence>
<evidence type="ECO:0000313" key="8">
    <source>
        <dbReference type="Proteomes" id="UP000014500"/>
    </source>
</evidence>
<dbReference type="EMBL" id="JH431448">
    <property type="status" value="NOT_ANNOTATED_CDS"/>
    <property type="molecule type" value="Genomic_DNA"/>
</dbReference>
<keyword evidence="3 5" id="KW-0321">Glycogen metabolism</keyword>
<comment type="similarity">
    <text evidence="2 5">Belongs to the phosphorylase b kinase regulatory chain family.</text>
</comment>
<organism evidence="7 8">
    <name type="scientific">Strigamia maritima</name>
    <name type="common">European centipede</name>
    <name type="synonym">Geophilus maritimus</name>
    <dbReference type="NCBI Taxonomy" id="126957"/>
    <lineage>
        <taxon>Eukaryota</taxon>
        <taxon>Metazoa</taxon>
        <taxon>Ecdysozoa</taxon>
        <taxon>Arthropoda</taxon>
        <taxon>Myriapoda</taxon>
        <taxon>Chilopoda</taxon>
        <taxon>Pleurostigmophora</taxon>
        <taxon>Geophilomorpha</taxon>
        <taxon>Linotaeniidae</taxon>
        <taxon>Strigamia</taxon>
    </lineage>
</organism>
<dbReference type="InterPro" id="IPR011613">
    <property type="entry name" value="GH15-like"/>
</dbReference>
<evidence type="ECO:0000256" key="3">
    <source>
        <dbReference type="ARBA" id="ARBA00022600"/>
    </source>
</evidence>
<dbReference type="PANTHER" id="PTHR10749:SF8">
    <property type="entry name" value="PHOSPHORYLASE B KINASE REGULATORY SUBUNIT BETA"/>
    <property type="match status" value="1"/>
</dbReference>
<sequence>MLGNTRNRTRKLGRQETKPIVMVRDKQLSEGGDRKSSMTDFEQSDWLCRTFNYQKTIRPLDVYYGQVKRKILRYQSPTTGLFPGESDNEGEAHVRDSIYCAVAIWSLYQSYRRIDNDRGKSYELGQSAVKCMRGILFCWMNQAHNIEGFKKNQVPDLALHSKFNLVTGEPILSCVDYGHLQIDIPSLYLIYLVQMISSGLQIIYSMDEVSFIQNIVYYIERAYRTPDFGMWERGTKYNNGTPEIHASSIGMVKAALETINGCNLFGEKGTAWSVVYVDIDAHNRNRSIFETILPRESSSKNTDSALLTVISFPAFATHDEELYSDTKEKIIRKLKGDYGFKRFLRDGYGTVKEDINTRFYKMDEVKNFGGIESEWPLFLIFMIIDGVFKGFPEQVTQYQKLLHDKLHGDHHGELLVPKYYYVPEDCIEYEKAHPGSNLRAPFPENKVYLWGQALYIISQLLVENLLHINELDPIRRYLPSFCRPKMSGRYSAFQGTATDLVVQIVLIAESMRLQAMMATYGIQTQTPHEVEPMQIWSQSQLVKAYQYLGINNKLRLSGRPPRPIGALGTSKLYRLLGNTVLCYPLVFEVGDFYLSYDMSLLIDDIKNELRFVGRYWRLRGRPTFCILLREEHMRDVKFREMLDFLAMLKSGFCDEMQVQVGRVQNVIGAACMEHLDFLSSSHVDLDIIEFTPFTQLDHKSIGYQSLTDIPKAVAINDSKPDYSEYVNRTTEDIVVALACQDSFYGQSQLLGLLLDRHGPKFMMDRARTVRDRLEKLAQESGVSRHWEVVRFCTSKLKKVVESISPFITAILVNGKQISLGVMGQKEVVIKRPINPGTAKQIIYDNISDPYQAVLQQEVLLYIGKLILTQPAFFTGILKLRIGWIIHAITLYTRNFEPTAQMLETIAPSELRKLLYQVLNVSDWRRRSINTPLIQRQIEGALGRVPKEFYNRVWGIMIKSPGGIVIAGHHLPQLIMVVSLILERNPELIIEGKIDMDEMIKDATDLYQQDHANDTKVIDFYTSPPSITSRYLARAVVNFVLKETTSTVLELNACDVM</sequence>
<reference evidence="8" key="1">
    <citation type="submission" date="2011-05" db="EMBL/GenBank/DDBJ databases">
        <authorList>
            <person name="Richards S.R."/>
            <person name="Qu J."/>
            <person name="Jiang H."/>
            <person name="Jhangiani S.N."/>
            <person name="Agravi P."/>
            <person name="Goodspeed R."/>
            <person name="Gross S."/>
            <person name="Mandapat C."/>
            <person name="Jackson L."/>
            <person name="Mathew T."/>
            <person name="Pu L."/>
            <person name="Thornton R."/>
            <person name="Saada N."/>
            <person name="Wilczek-Boney K.B."/>
            <person name="Lee S."/>
            <person name="Kovar C."/>
            <person name="Wu Y."/>
            <person name="Scherer S.E."/>
            <person name="Worley K.C."/>
            <person name="Muzny D.M."/>
            <person name="Gibbs R."/>
        </authorList>
    </citation>
    <scope>NUCLEOTIDE SEQUENCE</scope>
    <source>
        <strain evidence="8">Brora</strain>
    </source>
</reference>
<dbReference type="UniPathway" id="UPA00163"/>
<accession>T1ISW8</accession>
<dbReference type="GO" id="GO:0005977">
    <property type="term" value="P:glycogen metabolic process"/>
    <property type="evidence" value="ECO:0007669"/>
    <property type="project" value="UniProtKB-UniPathway"/>
</dbReference>
<keyword evidence="8" id="KW-1185">Reference proteome</keyword>
<dbReference type="Pfam" id="PF00723">
    <property type="entry name" value="Glyco_hydro_15"/>
    <property type="match status" value="1"/>
</dbReference>
<dbReference type="GO" id="GO:0005516">
    <property type="term" value="F:calmodulin binding"/>
    <property type="evidence" value="ECO:0007669"/>
    <property type="project" value="UniProtKB-KW"/>
</dbReference>
<dbReference type="InterPro" id="IPR012341">
    <property type="entry name" value="6hp_glycosidase-like_sf"/>
</dbReference>
<evidence type="ECO:0000256" key="4">
    <source>
        <dbReference type="ARBA" id="ARBA00022860"/>
    </source>
</evidence>
<comment type="subcellular location">
    <subcellularLocation>
        <location evidence="5">Cell membrane</location>
        <topology evidence="5">Lipid-anchor</topology>
        <orientation evidence="5">Cytoplasmic side</orientation>
    </subcellularLocation>
</comment>
<dbReference type="Proteomes" id="UP000014500">
    <property type="component" value="Unassembled WGS sequence"/>
</dbReference>
<feature type="domain" description="GH15-like" evidence="6">
    <location>
        <begin position="60"/>
        <end position="883"/>
    </location>
</feature>
<protein>
    <recommendedName>
        <fullName evidence="5">Phosphorylase b kinase regulatory subunit</fullName>
    </recommendedName>
</protein>
<dbReference type="PhylomeDB" id="T1ISW8"/>
<dbReference type="eggNOG" id="KOG3635">
    <property type="taxonomic scope" value="Eukaryota"/>
</dbReference>
<keyword evidence="5" id="KW-0449">Lipoprotein</keyword>
<evidence type="ECO:0000256" key="5">
    <source>
        <dbReference type="RuleBase" id="RU364123"/>
    </source>
</evidence>
<dbReference type="Gene3D" id="1.50.10.10">
    <property type="match status" value="1"/>
</dbReference>
<dbReference type="OMA" id="CWIKQAH"/>
<comment type="pathway">
    <text evidence="1 5">Glycan biosynthesis; glycogen metabolism.</text>
</comment>
<reference evidence="7" key="2">
    <citation type="submission" date="2015-02" db="UniProtKB">
        <authorList>
            <consortium name="EnsemblMetazoa"/>
        </authorList>
    </citation>
    <scope>IDENTIFICATION</scope>
</reference>
<name>T1ISW8_STRMM</name>
<keyword evidence="5" id="KW-0636">Prenylation</keyword>
<keyword evidence="5" id="KW-0119">Carbohydrate metabolism</keyword>
<dbReference type="SUPFAM" id="SSF48208">
    <property type="entry name" value="Six-hairpin glycosidases"/>
    <property type="match status" value="1"/>
</dbReference>